<dbReference type="Proteomes" id="UP000245590">
    <property type="component" value="Unassembled WGS sequence"/>
</dbReference>
<organism evidence="2 3">
    <name type="scientific">Brachybacterium endophyticum</name>
    <dbReference type="NCBI Taxonomy" id="2182385"/>
    <lineage>
        <taxon>Bacteria</taxon>
        <taxon>Bacillati</taxon>
        <taxon>Actinomycetota</taxon>
        <taxon>Actinomycetes</taxon>
        <taxon>Micrococcales</taxon>
        <taxon>Dermabacteraceae</taxon>
        <taxon>Brachybacterium</taxon>
    </lineage>
</organism>
<dbReference type="OrthoDB" id="5296884at2"/>
<dbReference type="AlphaFoldDB" id="A0A2U2RJW1"/>
<name>A0A2U2RJW1_9MICO</name>
<dbReference type="PROSITE" id="PS51819">
    <property type="entry name" value="VOC"/>
    <property type="match status" value="1"/>
</dbReference>
<sequence>MRAAVHPLHHIELWTHDLAAAAPSFDWLLGRLGWRDTSDPTWAAGRTWQHPSGLYLVLEQSPAVVGRGHDRLRPGLNHLALNLPPGSDGRARLDDLRSDAPSQGWSELFGEDYPHAGGPSHTALFLENEQGFEVEIVVP</sequence>
<keyword evidence="3" id="KW-1185">Reference proteome</keyword>
<protein>
    <submittedName>
        <fullName evidence="2">Glyoxalase</fullName>
    </submittedName>
</protein>
<evidence type="ECO:0000259" key="1">
    <source>
        <dbReference type="PROSITE" id="PS51819"/>
    </source>
</evidence>
<feature type="domain" description="VOC" evidence="1">
    <location>
        <begin position="7"/>
        <end position="139"/>
    </location>
</feature>
<accession>A0A2U2RJW1</accession>
<dbReference type="InterPro" id="IPR037523">
    <property type="entry name" value="VOC_core"/>
</dbReference>
<evidence type="ECO:0000313" key="2">
    <source>
        <dbReference type="EMBL" id="PWH06121.1"/>
    </source>
</evidence>
<evidence type="ECO:0000313" key="3">
    <source>
        <dbReference type="Proteomes" id="UP000245590"/>
    </source>
</evidence>
<dbReference type="Gene3D" id="3.10.180.10">
    <property type="entry name" value="2,3-Dihydroxybiphenyl 1,2-Dioxygenase, domain 1"/>
    <property type="match status" value="1"/>
</dbReference>
<gene>
    <name evidence="2" type="ORF">DEO23_09950</name>
</gene>
<reference evidence="2 3" key="1">
    <citation type="submission" date="2018-05" db="EMBL/GenBank/DDBJ databases">
        <title>Brachybacterium sp. M1HQ-2T, whole genome shotgun sequence.</title>
        <authorList>
            <person name="Tuo L."/>
        </authorList>
    </citation>
    <scope>NUCLEOTIDE SEQUENCE [LARGE SCALE GENOMIC DNA]</scope>
    <source>
        <strain evidence="2 3">M1HQ-2</strain>
    </source>
</reference>
<dbReference type="InterPro" id="IPR029068">
    <property type="entry name" value="Glyas_Bleomycin-R_OHBP_Dase"/>
</dbReference>
<dbReference type="SUPFAM" id="SSF54593">
    <property type="entry name" value="Glyoxalase/Bleomycin resistance protein/Dihydroxybiphenyl dioxygenase"/>
    <property type="match status" value="1"/>
</dbReference>
<dbReference type="EMBL" id="QFKX01000003">
    <property type="protein sequence ID" value="PWH06121.1"/>
    <property type="molecule type" value="Genomic_DNA"/>
</dbReference>
<proteinExistence type="predicted"/>
<comment type="caution">
    <text evidence="2">The sequence shown here is derived from an EMBL/GenBank/DDBJ whole genome shotgun (WGS) entry which is preliminary data.</text>
</comment>
<dbReference type="Pfam" id="PF13669">
    <property type="entry name" value="Glyoxalase_4"/>
    <property type="match status" value="1"/>
</dbReference>